<dbReference type="Pfam" id="PF13559">
    <property type="entry name" value="DUF4129"/>
    <property type="match status" value="1"/>
</dbReference>
<evidence type="ECO:0000256" key="1">
    <source>
        <dbReference type="SAM" id="Phobius"/>
    </source>
</evidence>
<proteinExistence type="predicted"/>
<keyword evidence="1" id="KW-0812">Transmembrane</keyword>
<keyword evidence="4" id="KW-1185">Reference proteome</keyword>
<evidence type="ECO:0000313" key="3">
    <source>
        <dbReference type="EMBL" id="MBA9079309.1"/>
    </source>
</evidence>
<comment type="caution">
    <text evidence="3">The sequence shown here is derived from an EMBL/GenBank/DDBJ whole genome shotgun (WGS) entry which is preliminary data.</text>
</comment>
<feature type="transmembrane region" description="Helical" evidence="1">
    <location>
        <begin position="55"/>
        <end position="73"/>
    </location>
</feature>
<sequence>MPDPAKLKALQEDKAFHYQQDLKPDLSAWERFWQRVGRYLNNVTAARSFNVFWKYFLYAFALGVTVFVVLKLLQVDLVGLFGRKAVPVALAYDTYRENIHEIDFAALIEEAEAQGDYRRAIRLHYLQTLKRLTDQGFIHWKPGKTNRSYVTEIRDHALRQSFAHVTGLFEYVWYGGSALDEAHFQTVRASFLTFTHTLRATA</sequence>
<gene>
    <name evidence="3" type="ORF">FHS90_004044</name>
</gene>
<keyword evidence="1" id="KW-1133">Transmembrane helix</keyword>
<dbReference type="AlphaFoldDB" id="A0A839GR36"/>
<evidence type="ECO:0000259" key="2">
    <source>
        <dbReference type="Pfam" id="PF13559"/>
    </source>
</evidence>
<organism evidence="3 4">
    <name type="scientific">Rufibacter quisquiliarum</name>
    <dbReference type="NCBI Taxonomy" id="1549639"/>
    <lineage>
        <taxon>Bacteria</taxon>
        <taxon>Pseudomonadati</taxon>
        <taxon>Bacteroidota</taxon>
        <taxon>Cytophagia</taxon>
        <taxon>Cytophagales</taxon>
        <taxon>Hymenobacteraceae</taxon>
        <taxon>Rufibacter</taxon>
    </lineage>
</organism>
<dbReference type="RefSeq" id="WP_161947708.1">
    <property type="nucleotide sequence ID" value="NZ_JACJIQ010000020.1"/>
</dbReference>
<protein>
    <recommendedName>
        <fullName evidence="2">Protein-glutamine gamma-glutamyltransferase-like C-terminal domain-containing protein</fullName>
    </recommendedName>
</protein>
<evidence type="ECO:0000313" key="4">
    <source>
        <dbReference type="Proteomes" id="UP000563094"/>
    </source>
</evidence>
<accession>A0A839GR36</accession>
<reference evidence="3 4" key="1">
    <citation type="submission" date="2020-08" db="EMBL/GenBank/DDBJ databases">
        <title>Genomic Encyclopedia of Type Strains, Phase IV (KMG-IV): sequencing the most valuable type-strain genomes for metagenomic binning, comparative biology and taxonomic classification.</title>
        <authorList>
            <person name="Goeker M."/>
        </authorList>
    </citation>
    <scope>NUCLEOTIDE SEQUENCE [LARGE SCALE GENOMIC DNA]</scope>
    <source>
        <strain evidence="3 4">DSM 29854</strain>
    </source>
</reference>
<dbReference type="EMBL" id="JACJIQ010000020">
    <property type="protein sequence ID" value="MBA9079309.1"/>
    <property type="molecule type" value="Genomic_DNA"/>
</dbReference>
<feature type="domain" description="Protein-glutamine gamma-glutamyltransferase-like C-terminal" evidence="2">
    <location>
        <begin position="125"/>
        <end position="189"/>
    </location>
</feature>
<keyword evidence="1" id="KW-0472">Membrane</keyword>
<dbReference type="InterPro" id="IPR025403">
    <property type="entry name" value="TgpA-like_C"/>
</dbReference>
<name>A0A839GR36_9BACT</name>
<dbReference type="Proteomes" id="UP000563094">
    <property type="component" value="Unassembled WGS sequence"/>
</dbReference>